<keyword evidence="2" id="KW-0808">Transferase</keyword>
<dbReference type="SUPFAM" id="SSF54928">
    <property type="entry name" value="RNA-binding domain, RBD"/>
    <property type="match status" value="1"/>
</dbReference>
<evidence type="ECO:0000256" key="4">
    <source>
        <dbReference type="ARBA" id="ARBA00022840"/>
    </source>
</evidence>
<dbReference type="InterPro" id="IPR024788">
    <property type="entry name" value="Malectin-like_Carb-bd_dom"/>
</dbReference>
<dbReference type="Gene3D" id="2.60.120.430">
    <property type="entry name" value="Galactose-binding lectin"/>
    <property type="match status" value="2"/>
</dbReference>
<feature type="domain" description="RRM" evidence="10">
    <location>
        <begin position="472"/>
        <end position="566"/>
    </location>
</feature>
<keyword evidence="8" id="KW-0812">Transmembrane</keyword>
<dbReference type="InterPro" id="IPR035979">
    <property type="entry name" value="RBD_domain_sf"/>
</dbReference>
<dbReference type="FunFam" id="2.60.120.430:FF:000001">
    <property type="entry name" value="Receptor-like protein kinase FERONIA"/>
    <property type="match status" value="1"/>
</dbReference>
<keyword evidence="5" id="KW-0325">Glycoprotein</keyword>
<evidence type="ECO:0000256" key="9">
    <source>
        <dbReference type="SAM" id="SignalP"/>
    </source>
</evidence>
<evidence type="ECO:0000313" key="11">
    <source>
        <dbReference type="EMBL" id="URD83616.1"/>
    </source>
</evidence>
<evidence type="ECO:0000256" key="5">
    <source>
        <dbReference type="ARBA" id="ARBA00023180"/>
    </source>
</evidence>
<dbReference type="GO" id="GO:0003723">
    <property type="term" value="F:RNA binding"/>
    <property type="evidence" value="ECO:0007669"/>
    <property type="project" value="UniProtKB-UniRule"/>
</dbReference>
<dbReference type="PANTHER" id="PTHR34590">
    <property type="entry name" value="OS03G0124300 PROTEIN-RELATED"/>
    <property type="match status" value="1"/>
</dbReference>
<keyword evidence="3" id="KW-0547">Nucleotide-binding</keyword>
<evidence type="ECO:0000256" key="7">
    <source>
        <dbReference type="SAM" id="MobiDB-lite"/>
    </source>
</evidence>
<evidence type="ECO:0000259" key="10">
    <source>
        <dbReference type="PROSITE" id="PS50102"/>
    </source>
</evidence>
<dbReference type="InterPro" id="IPR000504">
    <property type="entry name" value="RRM_dom"/>
</dbReference>
<protein>
    <recommendedName>
        <fullName evidence="10">RRM domain-containing protein</fullName>
    </recommendedName>
</protein>
<keyword evidence="8" id="KW-0472">Membrane</keyword>
<dbReference type="Pfam" id="PF12819">
    <property type="entry name" value="Malectin_like"/>
    <property type="match status" value="1"/>
</dbReference>
<organism evidence="11 12">
    <name type="scientific">Musa troglodytarum</name>
    <name type="common">fe'i banana</name>
    <dbReference type="NCBI Taxonomy" id="320322"/>
    <lineage>
        <taxon>Eukaryota</taxon>
        <taxon>Viridiplantae</taxon>
        <taxon>Streptophyta</taxon>
        <taxon>Embryophyta</taxon>
        <taxon>Tracheophyta</taxon>
        <taxon>Spermatophyta</taxon>
        <taxon>Magnoliopsida</taxon>
        <taxon>Liliopsida</taxon>
        <taxon>Zingiberales</taxon>
        <taxon>Musaceae</taxon>
        <taxon>Musa</taxon>
    </lineage>
</organism>
<dbReference type="AlphaFoldDB" id="A0A9E7EW53"/>
<dbReference type="PANTHER" id="PTHR34590:SF6">
    <property type="entry name" value="RECEPTOR-LIKE KINASE"/>
    <property type="match status" value="1"/>
</dbReference>
<dbReference type="InterPro" id="IPR012677">
    <property type="entry name" value="Nucleotide-bd_a/b_plait_sf"/>
</dbReference>
<reference evidence="11" key="1">
    <citation type="submission" date="2022-05" db="EMBL/GenBank/DDBJ databases">
        <title>The Musa troglodytarum L. genome provides insights into the mechanism of non-climacteric behaviour and enrichment of carotenoids.</title>
        <authorList>
            <person name="Wang J."/>
        </authorList>
    </citation>
    <scope>NUCLEOTIDE SEQUENCE</scope>
    <source>
        <tissue evidence="11">Leaf</tissue>
    </source>
</reference>
<dbReference type="Pfam" id="PF00076">
    <property type="entry name" value="RRM_1"/>
    <property type="match status" value="1"/>
</dbReference>
<keyword evidence="6" id="KW-0694">RNA-binding</keyword>
<evidence type="ECO:0000313" key="12">
    <source>
        <dbReference type="Proteomes" id="UP001055439"/>
    </source>
</evidence>
<feature type="signal peptide" evidence="9">
    <location>
        <begin position="1"/>
        <end position="26"/>
    </location>
</feature>
<evidence type="ECO:0000256" key="1">
    <source>
        <dbReference type="ARBA" id="ARBA00004479"/>
    </source>
</evidence>
<keyword evidence="12" id="KW-1185">Reference proteome</keyword>
<feature type="region of interest" description="Disordered" evidence="7">
    <location>
        <begin position="610"/>
        <end position="644"/>
    </location>
</feature>
<dbReference type="GO" id="GO:0004714">
    <property type="term" value="F:transmembrane receptor protein tyrosine kinase activity"/>
    <property type="evidence" value="ECO:0007669"/>
    <property type="project" value="InterPro"/>
</dbReference>
<accession>A0A9E7EW53</accession>
<feature type="chain" id="PRO_5038506048" description="RRM domain-containing protein" evidence="9">
    <location>
        <begin position="27"/>
        <end position="644"/>
    </location>
</feature>
<dbReference type="Proteomes" id="UP001055439">
    <property type="component" value="Chromosome 10"/>
</dbReference>
<keyword evidence="8" id="KW-1133">Transmembrane helix</keyword>
<name>A0A9E7EW53_9LILI</name>
<gene>
    <name evidence="11" type="ORF">MUK42_01290</name>
</gene>
<dbReference type="GO" id="GO:0005524">
    <property type="term" value="F:ATP binding"/>
    <property type="evidence" value="ECO:0007669"/>
    <property type="project" value="UniProtKB-KW"/>
</dbReference>
<comment type="subcellular location">
    <subcellularLocation>
        <location evidence="1">Membrane</location>
        <topology evidence="1">Single-pass type I membrane protein</topology>
    </subcellularLocation>
</comment>
<sequence length="644" mass="71103">MASRRIPGDLATGLLLLFSLISTLSAARFSPPDNHLIACGASSAADLDDGRAFLPDSGLSPPVLRSHGRQISLSNPSPDAAPLHRNARVFACPSSYEFEIKNTGIHRIRLHFYPFSTPEYDLSSARFHVLASDITLLSYFGTSSPVMKEYFINLNEGKLVISFSPADRSSFAFVNAIEVMSAPKDLILDAGRLVKPDEITEFHGLSKQALETLYRVNIGGPKVTPFNDTLWRTWVSDVEFLKLSSASKVVTYSGRIKYRKYGASREVAPDNVYNTARATSGATVPGSNYSMTWEFPVSSGYKYLVRMHFCDIASLALNQLYFNVYLNGYLAYRDFDLSDSTGQMLASPYYVDFVVDVDVLEHLSISIGPSNLSNPSWIRGLLNGLEIMKINNTMGSLDGKSPVILSEEASELFFVNTCGFGFMSLSVIAFMLFVRWRSESRSLMTWSRLPVDVSNGKLSKDSPVIPAFGVFKMVVSSGYYRTQKEDMLRHLLPSTLTSLPLSIGGSGDGTIISEDFLWHTRGPKRGEPRGYAFIQYSAKEEALLAKSKMNGRFVSGRPLVVRLASEKHLGDLESKFSCAETKDNDARSTPGQMNRNAKIAAIRTKLKSLEEQGGCATKKPRLLTNSLPPGNKDHSLTGYQESDR</sequence>
<feature type="compositionally biased region" description="Basic and acidic residues" evidence="7">
    <location>
        <begin position="631"/>
        <end position="644"/>
    </location>
</feature>
<keyword evidence="9" id="KW-0732">Signal</keyword>
<dbReference type="PROSITE" id="PS50102">
    <property type="entry name" value="RRM"/>
    <property type="match status" value="1"/>
</dbReference>
<evidence type="ECO:0000256" key="6">
    <source>
        <dbReference type="PROSITE-ProRule" id="PRU00176"/>
    </source>
</evidence>
<dbReference type="Gene3D" id="3.30.70.330">
    <property type="match status" value="1"/>
</dbReference>
<keyword evidence="4" id="KW-0067">ATP-binding</keyword>
<dbReference type="GO" id="GO:0016020">
    <property type="term" value="C:membrane"/>
    <property type="evidence" value="ECO:0007669"/>
    <property type="project" value="UniProtKB-SubCell"/>
</dbReference>
<feature type="transmembrane region" description="Helical" evidence="8">
    <location>
        <begin position="412"/>
        <end position="434"/>
    </location>
</feature>
<proteinExistence type="predicted"/>
<evidence type="ECO:0000256" key="3">
    <source>
        <dbReference type="ARBA" id="ARBA00022741"/>
    </source>
</evidence>
<evidence type="ECO:0000256" key="2">
    <source>
        <dbReference type="ARBA" id="ARBA00022679"/>
    </source>
</evidence>
<evidence type="ECO:0000256" key="8">
    <source>
        <dbReference type="SAM" id="Phobius"/>
    </source>
</evidence>
<dbReference type="EMBL" id="CP097503">
    <property type="protein sequence ID" value="URD83616.1"/>
    <property type="molecule type" value="Genomic_DNA"/>
</dbReference>
<dbReference type="OrthoDB" id="735844at2759"/>
<dbReference type="InterPro" id="IPR045272">
    <property type="entry name" value="ANXUR1/2-like"/>
</dbReference>